<keyword evidence="4" id="KW-0560">Oxidoreductase</keyword>
<dbReference type="InterPro" id="IPR013149">
    <property type="entry name" value="ADH-like_C"/>
</dbReference>
<sequence length="368" mass="39163">MQSQAAVTVGDREIRLQSLPVPDSPPPGGAILRVTANGLCGSDYDLYTGHLRKSSPTLAPLPLVSGHEMVGVLELVDEQAAEQWNVRPGDRVAVDPGIRCGRCAECAGRTGDRCRDERRYSTIPLSTGTGLWGGNAQYMVLLPGTFMVEIPPHLDDEDATLFNPLSNAIHWTTGAARVRRGDRVLILGAGQRAFTCAAVAHRAGARQIIVTGLARDRHKAALLSRFGADELIDTTAHDTVSRVRELTDGQGVDVVIDTVPGATAPTKDGLATLRQGGRLVAAGIKTAALDGLDLTTLITQEHQIRGVFGSSAASTRQAVQMLADGDYPFSQLHSHRFGLDDLDQALRILGGEVAGENPLHLTMLPWGA</sequence>
<dbReference type="InterPro" id="IPR011032">
    <property type="entry name" value="GroES-like_sf"/>
</dbReference>
<comment type="cofactor">
    <cofactor evidence="1">
        <name>Zn(2+)</name>
        <dbReference type="ChEBI" id="CHEBI:29105"/>
    </cofactor>
</comment>
<keyword evidence="3" id="KW-0862">Zinc</keyword>
<evidence type="ECO:0000256" key="3">
    <source>
        <dbReference type="ARBA" id="ARBA00022833"/>
    </source>
</evidence>
<dbReference type="InterPro" id="IPR036291">
    <property type="entry name" value="NAD(P)-bd_dom_sf"/>
</dbReference>
<feature type="domain" description="Enoyl reductase (ER)" evidence="5">
    <location>
        <begin position="10"/>
        <end position="354"/>
    </location>
</feature>
<dbReference type="PANTHER" id="PTHR43401">
    <property type="entry name" value="L-THREONINE 3-DEHYDROGENASE"/>
    <property type="match status" value="1"/>
</dbReference>
<evidence type="ECO:0000313" key="7">
    <source>
        <dbReference type="Proteomes" id="UP001596074"/>
    </source>
</evidence>
<dbReference type="Gene3D" id="3.90.180.10">
    <property type="entry name" value="Medium-chain alcohol dehydrogenases, catalytic domain"/>
    <property type="match status" value="1"/>
</dbReference>
<evidence type="ECO:0000256" key="1">
    <source>
        <dbReference type="ARBA" id="ARBA00001947"/>
    </source>
</evidence>
<organism evidence="6 7">
    <name type="scientific">Actinomadura rugatobispora</name>
    <dbReference type="NCBI Taxonomy" id="1994"/>
    <lineage>
        <taxon>Bacteria</taxon>
        <taxon>Bacillati</taxon>
        <taxon>Actinomycetota</taxon>
        <taxon>Actinomycetes</taxon>
        <taxon>Streptosporangiales</taxon>
        <taxon>Thermomonosporaceae</taxon>
        <taxon>Actinomadura</taxon>
    </lineage>
</organism>
<evidence type="ECO:0000256" key="2">
    <source>
        <dbReference type="ARBA" id="ARBA00022723"/>
    </source>
</evidence>
<accession>A0ABW1AAW7</accession>
<reference evidence="7" key="1">
    <citation type="journal article" date="2019" name="Int. J. Syst. Evol. Microbiol.">
        <title>The Global Catalogue of Microorganisms (GCM) 10K type strain sequencing project: providing services to taxonomists for standard genome sequencing and annotation.</title>
        <authorList>
            <consortium name="The Broad Institute Genomics Platform"/>
            <consortium name="The Broad Institute Genome Sequencing Center for Infectious Disease"/>
            <person name="Wu L."/>
            <person name="Ma J."/>
        </authorList>
    </citation>
    <scope>NUCLEOTIDE SEQUENCE [LARGE SCALE GENOMIC DNA]</scope>
    <source>
        <strain evidence="7">KCTC 42087</strain>
    </source>
</reference>
<proteinExistence type="predicted"/>
<dbReference type="Pfam" id="PF08240">
    <property type="entry name" value="ADH_N"/>
    <property type="match status" value="1"/>
</dbReference>
<dbReference type="SUPFAM" id="SSF50129">
    <property type="entry name" value="GroES-like"/>
    <property type="match status" value="1"/>
</dbReference>
<dbReference type="RefSeq" id="WP_378287879.1">
    <property type="nucleotide sequence ID" value="NZ_JBHSON010000077.1"/>
</dbReference>
<gene>
    <name evidence="6" type="ORF">ACFPZN_40445</name>
</gene>
<dbReference type="Proteomes" id="UP001596074">
    <property type="component" value="Unassembled WGS sequence"/>
</dbReference>
<dbReference type="EMBL" id="JBHSON010000077">
    <property type="protein sequence ID" value="MFC5751917.1"/>
    <property type="molecule type" value="Genomic_DNA"/>
</dbReference>
<keyword evidence="2" id="KW-0479">Metal-binding</keyword>
<dbReference type="Pfam" id="PF00107">
    <property type="entry name" value="ADH_zinc_N"/>
    <property type="match status" value="1"/>
</dbReference>
<dbReference type="Gene3D" id="3.40.50.720">
    <property type="entry name" value="NAD(P)-binding Rossmann-like Domain"/>
    <property type="match status" value="1"/>
</dbReference>
<dbReference type="SUPFAM" id="SSF51735">
    <property type="entry name" value="NAD(P)-binding Rossmann-fold domains"/>
    <property type="match status" value="1"/>
</dbReference>
<evidence type="ECO:0000313" key="6">
    <source>
        <dbReference type="EMBL" id="MFC5751917.1"/>
    </source>
</evidence>
<dbReference type="SMART" id="SM00829">
    <property type="entry name" value="PKS_ER"/>
    <property type="match status" value="1"/>
</dbReference>
<protein>
    <submittedName>
        <fullName evidence="6">Zinc-binding dehydrogenase</fullName>
    </submittedName>
</protein>
<dbReference type="PANTHER" id="PTHR43401:SF2">
    <property type="entry name" value="L-THREONINE 3-DEHYDROGENASE"/>
    <property type="match status" value="1"/>
</dbReference>
<keyword evidence="7" id="KW-1185">Reference proteome</keyword>
<evidence type="ECO:0000256" key="4">
    <source>
        <dbReference type="ARBA" id="ARBA00023002"/>
    </source>
</evidence>
<evidence type="ECO:0000259" key="5">
    <source>
        <dbReference type="SMART" id="SM00829"/>
    </source>
</evidence>
<dbReference type="InterPro" id="IPR050129">
    <property type="entry name" value="Zn_alcohol_dh"/>
</dbReference>
<name>A0ABW1AAW7_9ACTN</name>
<dbReference type="InterPro" id="IPR013154">
    <property type="entry name" value="ADH-like_N"/>
</dbReference>
<dbReference type="InterPro" id="IPR020843">
    <property type="entry name" value="ER"/>
</dbReference>
<comment type="caution">
    <text evidence="6">The sequence shown here is derived from an EMBL/GenBank/DDBJ whole genome shotgun (WGS) entry which is preliminary data.</text>
</comment>